<feature type="transmembrane region" description="Helical" evidence="1">
    <location>
        <begin position="519"/>
        <end position="541"/>
    </location>
</feature>
<evidence type="ECO:0000313" key="2">
    <source>
        <dbReference type="EMBL" id="MZL70828.1"/>
    </source>
</evidence>
<feature type="transmembrane region" description="Helical" evidence="1">
    <location>
        <begin position="430"/>
        <end position="450"/>
    </location>
</feature>
<sequence length="547" mass="60466">MKKITALVHNEFIKEFSKKSLLVILALVLALAAAFPFLSSRSWGGGDDSEYLERQLSWNEESIDTAKKTGDKSMLAYFEAERDALLIQKELGVTRYSDYRMDLINQYSALLQSQKAVEMASQGSLGGDSYLQLPPEAAGLDREGLKGLAGQIGAKVQRLLTVLRSGDPMQVAGYNLEAQQVALQNDLDQQKAAEAAAKADPKDEFLAREAEAAKKTAEMQRARVALYQYRVDHKIGYGEDDYRSASLQQMEQNLSLQYEIPLDEQQFLSSQKGGQFAANMSYQQYLENLEKAAQESAEENQVLQYGLDNGVPPLYQSQKDPRTAAMNILNLGMLVSIVAVILGGSSIAREFSSGSIRLLLTRPVRRWKVYLGKYLTMVLVSAGLYLAMFLAMVLSSGLQLGFGGFASPVLAFAGGRVVSYNFWAYCLPRMAYAFIGILFTGSLAFCLSALTRNTAVSVALPIAANMGYSLVFQLCLALRLYFVRFTPVPYMDMGSLMGPNAAYQNKMLLQNYGFQLDPLYGGIMMMAFVALFYLLGLWAFAKRDVTN</sequence>
<keyword evidence="1" id="KW-0472">Membrane</keyword>
<evidence type="ECO:0000256" key="1">
    <source>
        <dbReference type="SAM" id="Phobius"/>
    </source>
</evidence>
<feature type="transmembrane region" description="Helical" evidence="1">
    <location>
        <begin position="369"/>
        <end position="394"/>
    </location>
</feature>
<accession>A0AAQ1RX97</accession>
<feature type="transmembrane region" description="Helical" evidence="1">
    <location>
        <begin position="328"/>
        <end position="348"/>
    </location>
</feature>
<name>A0AAQ1RX97_9FIRM</name>
<dbReference type="PANTHER" id="PTHR37305">
    <property type="entry name" value="INTEGRAL MEMBRANE PROTEIN-RELATED"/>
    <property type="match status" value="1"/>
</dbReference>
<comment type="caution">
    <text evidence="3">The sequence shown here is derived from an EMBL/GenBank/DDBJ whole genome shotgun (WGS) entry which is preliminary data.</text>
</comment>
<reference evidence="3" key="2">
    <citation type="submission" date="2016-11" db="EMBL/GenBank/DDBJ databases">
        <authorList>
            <person name="Varghese N."/>
            <person name="Submissions S."/>
        </authorList>
    </citation>
    <scope>NUCLEOTIDE SEQUENCE</scope>
    <source>
        <strain evidence="3">DSM 4029</strain>
    </source>
</reference>
<dbReference type="Proteomes" id="UP000474718">
    <property type="component" value="Unassembled WGS sequence"/>
</dbReference>
<proteinExistence type="predicted"/>
<feature type="transmembrane region" description="Helical" evidence="1">
    <location>
        <begin position="462"/>
        <end position="482"/>
    </location>
</feature>
<keyword evidence="1" id="KW-1133">Transmembrane helix</keyword>
<gene>
    <name evidence="2" type="ORF">GT747_13825</name>
    <name evidence="3" type="ORF">SAMN05444424_2931</name>
</gene>
<dbReference type="PANTHER" id="PTHR37305:SF1">
    <property type="entry name" value="MEMBRANE PROTEIN"/>
    <property type="match status" value="1"/>
</dbReference>
<dbReference type="Pfam" id="PF12679">
    <property type="entry name" value="ABC2_membrane_2"/>
    <property type="match status" value="1"/>
</dbReference>
<dbReference type="RefSeq" id="WP_021661098.1">
    <property type="nucleotide sequence ID" value="NZ_FQVY01000007.1"/>
</dbReference>
<reference evidence="2 5" key="3">
    <citation type="journal article" date="2019" name="Nat. Med.">
        <title>A library of human gut bacterial isolates paired with longitudinal multiomics data enables mechanistic microbiome research.</title>
        <authorList>
            <person name="Poyet M."/>
            <person name="Groussin M."/>
            <person name="Gibbons S.M."/>
            <person name="Avila-Pacheco J."/>
            <person name="Jiang X."/>
            <person name="Kearney S.M."/>
            <person name="Perrotta A.R."/>
            <person name="Berdy B."/>
            <person name="Zhao S."/>
            <person name="Lieberman T.D."/>
            <person name="Swanson P.K."/>
            <person name="Smith M."/>
            <person name="Roesemann S."/>
            <person name="Alexander J.E."/>
            <person name="Rich S.A."/>
            <person name="Livny J."/>
            <person name="Vlamakis H."/>
            <person name="Clish C."/>
            <person name="Bullock K."/>
            <person name="Deik A."/>
            <person name="Scott J."/>
            <person name="Pierce K.A."/>
            <person name="Xavier R.J."/>
            <person name="Alm E.J."/>
        </authorList>
    </citation>
    <scope>NUCLEOTIDE SEQUENCE [LARGE SCALE GENOMIC DNA]</scope>
    <source>
        <strain evidence="2 5">BIOML-A2</strain>
    </source>
</reference>
<keyword evidence="1" id="KW-0812">Transmembrane</keyword>
<organism evidence="3 4">
    <name type="scientific">Bittarella massiliensis</name>
    <name type="common">ex Durand et al. 2017</name>
    <dbReference type="NCBI Taxonomy" id="1720313"/>
    <lineage>
        <taxon>Bacteria</taxon>
        <taxon>Bacillati</taxon>
        <taxon>Bacillota</taxon>
        <taxon>Clostridia</taxon>
        <taxon>Eubacteriales</taxon>
        <taxon>Oscillospiraceae</taxon>
        <taxon>Bittarella (ex Durand et al. 2017)</taxon>
    </lineage>
</organism>
<protein>
    <submittedName>
        <fullName evidence="2">ABC transporter permease subunit</fullName>
    </submittedName>
    <submittedName>
        <fullName evidence="3">ABC-type transport system involved in multi-copper enzyme maturation, permease component</fullName>
    </submittedName>
</protein>
<dbReference type="GO" id="GO:0005886">
    <property type="term" value="C:plasma membrane"/>
    <property type="evidence" value="ECO:0007669"/>
    <property type="project" value="UniProtKB-SubCell"/>
</dbReference>
<dbReference type="Proteomes" id="UP000184089">
    <property type="component" value="Unassembled WGS sequence"/>
</dbReference>
<evidence type="ECO:0000313" key="4">
    <source>
        <dbReference type="Proteomes" id="UP000184089"/>
    </source>
</evidence>
<evidence type="ECO:0000313" key="5">
    <source>
        <dbReference type="Proteomes" id="UP000474718"/>
    </source>
</evidence>
<feature type="transmembrane region" description="Helical" evidence="1">
    <location>
        <begin position="400"/>
        <end position="418"/>
    </location>
</feature>
<keyword evidence="5" id="KW-1185">Reference proteome</keyword>
<evidence type="ECO:0000313" key="3">
    <source>
        <dbReference type="EMBL" id="SHG66220.1"/>
    </source>
</evidence>
<dbReference type="EMBL" id="WWVX01000011">
    <property type="protein sequence ID" value="MZL70828.1"/>
    <property type="molecule type" value="Genomic_DNA"/>
</dbReference>
<reference evidence="4" key="1">
    <citation type="submission" date="2016-11" db="EMBL/GenBank/DDBJ databases">
        <authorList>
            <person name="Jaros S."/>
            <person name="Januszkiewicz K."/>
            <person name="Wedrychowicz H."/>
        </authorList>
    </citation>
    <scope>NUCLEOTIDE SEQUENCE [LARGE SCALE GENOMIC DNA]</scope>
    <source>
        <strain evidence="4">DSM 4029</strain>
    </source>
</reference>
<dbReference type="GO" id="GO:0140359">
    <property type="term" value="F:ABC-type transporter activity"/>
    <property type="evidence" value="ECO:0007669"/>
    <property type="project" value="InterPro"/>
</dbReference>
<dbReference type="EMBL" id="FQVY01000007">
    <property type="protein sequence ID" value="SHG66220.1"/>
    <property type="molecule type" value="Genomic_DNA"/>
</dbReference>
<dbReference type="AlphaFoldDB" id="A0AAQ1RX97"/>